<dbReference type="eggNOG" id="ENOG502QVCV">
    <property type="taxonomic scope" value="Eukaryota"/>
</dbReference>
<keyword evidence="5" id="KW-0186">Copper</keyword>
<keyword evidence="8" id="KW-1185">Reference proteome</keyword>
<keyword evidence="2 5" id="KW-0812">Transmembrane</keyword>
<dbReference type="GO" id="GO:0015677">
    <property type="term" value="P:copper ion import"/>
    <property type="evidence" value="ECO:0007669"/>
    <property type="project" value="EnsemblFungi"/>
</dbReference>
<feature type="region of interest" description="Disordered" evidence="6">
    <location>
        <begin position="315"/>
        <end position="339"/>
    </location>
</feature>
<feature type="region of interest" description="Disordered" evidence="6">
    <location>
        <begin position="34"/>
        <end position="53"/>
    </location>
</feature>
<proteinExistence type="inferred from homology"/>
<dbReference type="OrthoDB" id="73901at2759"/>
<keyword evidence="4 5" id="KW-0472">Membrane</keyword>
<reference evidence="7 8" key="1">
    <citation type="journal article" date="2011" name="Proc. Natl. Acad. Sci. U.S.A.">
        <title>Evolutionary erosion of yeast sex chromosomes by mating-type switching accidents.</title>
        <authorList>
            <person name="Gordon J.L."/>
            <person name="Armisen D."/>
            <person name="Proux-Wera E."/>
            <person name="Oheigeartaigh S.S."/>
            <person name="Byrne K.P."/>
            <person name="Wolfe K.H."/>
        </authorList>
    </citation>
    <scope>NUCLEOTIDE SEQUENCE [LARGE SCALE GENOMIC DNA]</scope>
    <source>
        <strain evidence="8">ATCC 10662 / CBS 1146 / NBRC 0425 / NCYC 2629 / NRRL Y-866</strain>
    </source>
</reference>
<dbReference type="Pfam" id="PF04145">
    <property type="entry name" value="Ctr"/>
    <property type="match status" value="1"/>
</dbReference>
<dbReference type="GeneID" id="11501750"/>
<dbReference type="InterPro" id="IPR007274">
    <property type="entry name" value="Cop_transporter"/>
</dbReference>
<dbReference type="PANTHER" id="PTHR12483">
    <property type="entry name" value="SOLUTE CARRIER FAMILY 31 COPPER TRANSPORTERS"/>
    <property type="match status" value="1"/>
</dbReference>
<dbReference type="PANTHER" id="PTHR12483:SF27">
    <property type="entry name" value="COPPER TRANSPORT PROTEIN CTR1"/>
    <property type="match status" value="1"/>
</dbReference>
<feature type="transmembrane region" description="Helical" evidence="5">
    <location>
        <begin position="204"/>
        <end position="222"/>
    </location>
</feature>
<feature type="region of interest" description="Disordered" evidence="6">
    <location>
        <begin position="1"/>
        <end position="25"/>
    </location>
</feature>
<evidence type="ECO:0000256" key="5">
    <source>
        <dbReference type="RuleBase" id="RU367022"/>
    </source>
</evidence>
<feature type="transmembrane region" description="Helical" evidence="5">
    <location>
        <begin position="89"/>
        <end position="113"/>
    </location>
</feature>
<dbReference type="InParanoid" id="G8ZX11"/>
<evidence type="ECO:0000313" key="7">
    <source>
        <dbReference type="EMBL" id="CCE93155.1"/>
    </source>
</evidence>
<organism evidence="7 8">
    <name type="scientific">Torulaspora delbrueckii</name>
    <name type="common">Yeast</name>
    <name type="synonym">Candida colliculosa</name>
    <dbReference type="NCBI Taxonomy" id="4950"/>
    <lineage>
        <taxon>Eukaryota</taxon>
        <taxon>Fungi</taxon>
        <taxon>Dikarya</taxon>
        <taxon>Ascomycota</taxon>
        <taxon>Saccharomycotina</taxon>
        <taxon>Saccharomycetes</taxon>
        <taxon>Saccharomycetales</taxon>
        <taxon>Saccharomycetaceae</taxon>
        <taxon>Torulaspora</taxon>
    </lineage>
</organism>
<gene>
    <name evidence="7" type="primary">TDEL0F03440</name>
    <name evidence="7" type="ORF">TDEL_0F03440</name>
</gene>
<feature type="compositionally biased region" description="Polar residues" evidence="6">
    <location>
        <begin position="316"/>
        <end position="330"/>
    </location>
</feature>
<dbReference type="AlphaFoldDB" id="G8ZX11"/>
<evidence type="ECO:0000256" key="3">
    <source>
        <dbReference type="ARBA" id="ARBA00022989"/>
    </source>
</evidence>
<dbReference type="FunCoup" id="G8ZX11">
    <property type="interactions" value="171"/>
</dbReference>
<evidence type="ECO:0000256" key="2">
    <source>
        <dbReference type="ARBA" id="ARBA00022692"/>
    </source>
</evidence>
<keyword evidence="3 5" id="KW-1133">Transmembrane helix</keyword>
<name>G8ZX11_TORDE</name>
<feature type="transmembrane region" description="Helical" evidence="5">
    <location>
        <begin position="180"/>
        <end position="198"/>
    </location>
</feature>
<dbReference type="GO" id="GO:0005886">
    <property type="term" value="C:plasma membrane"/>
    <property type="evidence" value="ECO:0007669"/>
    <property type="project" value="EnsemblFungi"/>
</dbReference>
<dbReference type="KEGG" id="tdl:TDEL_0F03440"/>
<keyword evidence="5" id="KW-0813">Transport</keyword>
<dbReference type="EMBL" id="HE616747">
    <property type="protein sequence ID" value="CCE93155.1"/>
    <property type="molecule type" value="Genomic_DNA"/>
</dbReference>
<comment type="similarity">
    <text evidence="5">Belongs to the copper transporter (Ctr) (TC 1.A.56) family. SLC31A subfamily.</text>
</comment>
<comment type="subcellular location">
    <subcellularLocation>
        <location evidence="1 5">Membrane</location>
        <topology evidence="1 5">Multi-pass membrane protein</topology>
    </subcellularLocation>
</comment>
<keyword evidence="5" id="KW-0406">Ion transport</keyword>
<evidence type="ECO:0000256" key="1">
    <source>
        <dbReference type="ARBA" id="ARBA00004141"/>
    </source>
</evidence>
<keyword evidence="5" id="KW-0187">Copper transport</keyword>
<evidence type="ECO:0000256" key="6">
    <source>
        <dbReference type="SAM" id="MobiDB-lite"/>
    </source>
</evidence>
<accession>G8ZX11</accession>
<dbReference type="HOGENOM" id="CLU_819370_0_0_1"/>
<protein>
    <recommendedName>
        <fullName evidence="5">Copper transport protein</fullName>
    </recommendedName>
</protein>
<dbReference type="GO" id="GO:0005375">
    <property type="term" value="F:copper ion transmembrane transporter activity"/>
    <property type="evidence" value="ECO:0007669"/>
    <property type="project" value="UniProtKB-UniRule"/>
</dbReference>
<dbReference type="Proteomes" id="UP000005627">
    <property type="component" value="Chromosome 6"/>
</dbReference>
<sequence length="339" mass="37755">MDMSSMDMSSMTMSSSSMSGSMSMSMSMTMSMPTATASSSGGMSGMSGMDTGNSSDSSMDMGMNYYLTPTYKHYPVLFQHLVADSEGKAFGIFLLIVVAAFAYKFLLFVSWCLEVHWFKRWNKTNKYSTLQVERNTNNGKSSDGKDYYGDEILEMSTLPKIPNFMFDVFSPSLIDLFHDFIRALLTFTSTMIIYMLMLAAMSFVLTYVFAVITGLALAEVFFNRCKICMLKRWDIQREIKKTTTCPGAGACQCGRHEWSANDEDATASLNDQSTQIQDKTGGGTGCCSKVEQPVEPSCCCTEQAKEDERKIEKNILESSKLQEQAGNMDSNLMPAEKFQ</sequence>
<evidence type="ECO:0000313" key="8">
    <source>
        <dbReference type="Proteomes" id="UP000005627"/>
    </source>
</evidence>
<evidence type="ECO:0000256" key="4">
    <source>
        <dbReference type="ARBA" id="ARBA00023136"/>
    </source>
</evidence>
<dbReference type="RefSeq" id="XP_003682366.1">
    <property type="nucleotide sequence ID" value="XM_003682318.1"/>
</dbReference>
<dbReference type="STRING" id="1076872.G8ZX11"/>